<evidence type="ECO:0000313" key="2">
    <source>
        <dbReference type="Proteomes" id="UP000316096"/>
    </source>
</evidence>
<comment type="caution">
    <text evidence="1">The sequence shown here is derived from an EMBL/GenBank/DDBJ whole genome shotgun (WGS) entry which is preliminary data.</text>
</comment>
<organism evidence="1 2">
    <name type="scientific">Actinoallomurus bryophytorum</name>
    <dbReference type="NCBI Taxonomy" id="1490222"/>
    <lineage>
        <taxon>Bacteria</taxon>
        <taxon>Bacillati</taxon>
        <taxon>Actinomycetota</taxon>
        <taxon>Actinomycetes</taxon>
        <taxon>Streptosporangiales</taxon>
        <taxon>Thermomonosporaceae</taxon>
        <taxon>Actinoallomurus</taxon>
    </lineage>
</organism>
<dbReference type="Proteomes" id="UP000316096">
    <property type="component" value="Unassembled WGS sequence"/>
</dbReference>
<proteinExistence type="predicted"/>
<protein>
    <submittedName>
        <fullName evidence="1">WXG100 family type VII secretion target</fullName>
    </submittedName>
</protein>
<dbReference type="RefSeq" id="WP_141955203.1">
    <property type="nucleotide sequence ID" value="NZ_VFOZ01000001.1"/>
</dbReference>
<accession>A0A543CGV9</accession>
<dbReference type="Pfam" id="PF06013">
    <property type="entry name" value="WXG100"/>
    <property type="match status" value="1"/>
</dbReference>
<dbReference type="OrthoDB" id="4278078at2"/>
<dbReference type="InterPro" id="IPR036689">
    <property type="entry name" value="ESAT-6-like_sf"/>
</dbReference>
<sequence>MSGTDDGYTQVHFGSMAEAEEDFKQAYRALREELDSLDPELRRDLAPWVGKANSAYEVEHTNWTNAADDMALTIQSFGSTLTQIHGTYQDAENAATRLWSSS</sequence>
<evidence type="ECO:0000313" key="1">
    <source>
        <dbReference type="EMBL" id="TQL96336.1"/>
    </source>
</evidence>
<name>A0A543CGV9_9ACTN</name>
<gene>
    <name evidence="1" type="ORF">FB559_1862</name>
</gene>
<reference evidence="1 2" key="1">
    <citation type="submission" date="2019-06" db="EMBL/GenBank/DDBJ databases">
        <title>Sequencing the genomes of 1000 actinobacteria strains.</title>
        <authorList>
            <person name="Klenk H.-P."/>
        </authorList>
    </citation>
    <scope>NUCLEOTIDE SEQUENCE [LARGE SCALE GENOMIC DNA]</scope>
    <source>
        <strain evidence="1 2">DSM 102200</strain>
    </source>
</reference>
<dbReference type="SUPFAM" id="SSF140453">
    <property type="entry name" value="EsxAB dimer-like"/>
    <property type="match status" value="1"/>
</dbReference>
<keyword evidence="2" id="KW-1185">Reference proteome</keyword>
<dbReference type="InterPro" id="IPR010310">
    <property type="entry name" value="T7SS_ESAT-6-like"/>
</dbReference>
<dbReference type="Gene3D" id="1.10.287.1060">
    <property type="entry name" value="ESAT-6-like"/>
    <property type="match status" value="1"/>
</dbReference>
<dbReference type="EMBL" id="VFOZ01000001">
    <property type="protein sequence ID" value="TQL96336.1"/>
    <property type="molecule type" value="Genomic_DNA"/>
</dbReference>
<dbReference type="AlphaFoldDB" id="A0A543CGV9"/>